<protein>
    <submittedName>
        <fullName evidence="2">Uncharacterized protein</fullName>
    </submittedName>
</protein>
<accession>A0A382CRH4</accession>
<name>A0A382CRH4_9ZZZZ</name>
<dbReference type="EMBL" id="UINC01035772">
    <property type="protein sequence ID" value="SVB28715.1"/>
    <property type="molecule type" value="Genomic_DNA"/>
</dbReference>
<dbReference type="AlphaFoldDB" id="A0A382CRH4"/>
<keyword evidence="1" id="KW-0812">Transmembrane</keyword>
<feature type="transmembrane region" description="Helical" evidence="1">
    <location>
        <begin position="18"/>
        <end position="37"/>
    </location>
</feature>
<gene>
    <name evidence="2" type="ORF">METZ01_LOCUS181569</name>
</gene>
<sequence length="61" mass="7064">MQFQRNTSTGKLSHTIKLLIKLIVILLILFLTLILLNKIDFPSPNKKIEKNISNENFKVVK</sequence>
<keyword evidence="1" id="KW-1133">Transmembrane helix</keyword>
<proteinExistence type="predicted"/>
<evidence type="ECO:0000313" key="2">
    <source>
        <dbReference type="EMBL" id="SVB28715.1"/>
    </source>
</evidence>
<organism evidence="2">
    <name type="scientific">marine metagenome</name>
    <dbReference type="NCBI Taxonomy" id="408172"/>
    <lineage>
        <taxon>unclassified sequences</taxon>
        <taxon>metagenomes</taxon>
        <taxon>ecological metagenomes</taxon>
    </lineage>
</organism>
<keyword evidence="1" id="KW-0472">Membrane</keyword>
<reference evidence="2" key="1">
    <citation type="submission" date="2018-05" db="EMBL/GenBank/DDBJ databases">
        <authorList>
            <person name="Lanie J.A."/>
            <person name="Ng W.-L."/>
            <person name="Kazmierczak K.M."/>
            <person name="Andrzejewski T.M."/>
            <person name="Davidsen T.M."/>
            <person name="Wayne K.J."/>
            <person name="Tettelin H."/>
            <person name="Glass J.I."/>
            <person name="Rusch D."/>
            <person name="Podicherti R."/>
            <person name="Tsui H.-C.T."/>
            <person name="Winkler M.E."/>
        </authorList>
    </citation>
    <scope>NUCLEOTIDE SEQUENCE</scope>
</reference>
<evidence type="ECO:0000256" key="1">
    <source>
        <dbReference type="SAM" id="Phobius"/>
    </source>
</evidence>